<feature type="region of interest" description="Disordered" evidence="1">
    <location>
        <begin position="166"/>
        <end position="187"/>
    </location>
</feature>
<dbReference type="EMBL" id="JAKKPZ010000011">
    <property type="protein sequence ID" value="KAI1715547.1"/>
    <property type="molecule type" value="Genomic_DNA"/>
</dbReference>
<name>A0AAD4N6S8_9BILA</name>
<keyword evidence="3" id="KW-1185">Reference proteome</keyword>
<evidence type="ECO:0000256" key="1">
    <source>
        <dbReference type="SAM" id="MobiDB-lite"/>
    </source>
</evidence>
<dbReference type="AlphaFoldDB" id="A0AAD4N6S8"/>
<evidence type="ECO:0000313" key="2">
    <source>
        <dbReference type="EMBL" id="KAI1715547.1"/>
    </source>
</evidence>
<reference evidence="2" key="1">
    <citation type="submission" date="2022-01" db="EMBL/GenBank/DDBJ databases">
        <title>Genome Sequence Resource for Two Populations of Ditylenchus destructor, the Migratory Endoparasitic Phytonematode.</title>
        <authorList>
            <person name="Zhang H."/>
            <person name="Lin R."/>
            <person name="Xie B."/>
        </authorList>
    </citation>
    <scope>NUCLEOTIDE SEQUENCE</scope>
    <source>
        <strain evidence="2">BazhouSP</strain>
    </source>
</reference>
<gene>
    <name evidence="2" type="ORF">DdX_07866</name>
</gene>
<organism evidence="2 3">
    <name type="scientific">Ditylenchus destructor</name>
    <dbReference type="NCBI Taxonomy" id="166010"/>
    <lineage>
        <taxon>Eukaryota</taxon>
        <taxon>Metazoa</taxon>
        <taxon>Ecdysozoa</taxon>
        <taxon>Nematoda</taxon>
        <taxon>Chromadorea</taxon>
        <taxon>Rhabditida</taxon>
        <taxon>Tylenchina</taxon>
        <taxon>Tylenchomorpha</taxon>
        <taxon>Sphaerularioidea</taxon>
        <taxon>Anguinidae</taxon>
        <taxon>Anguininae</taxon>
        <taxon>Ditylenchus</taxon>
    </lineage>
</organism>
<dbReference type="Proteomes" id="UP001201812">
    <property type="component" value="Unassembled WGS sequence"/>
</dbReference>
<feature type="compositionally biased region" description="Polar residues" evidence="1">
    <location>
        <begin position="59"/>
        <end position="80"/>
    </location>
</feature>
<comment type="caution">
    <text evidence="2">The sequence shown here is derived from an EMBL/GenBank/DDBJ whole genome shotgun (WGS) entry which is preliminary data.</text>
</comment>
<proteinExistence type="predicted"/>
<feature type="region of interest" description="Disordered" evidence="1">
    <location>
        <begin position="43"/>
        <end position="80"/>
    </location>
</feature>
<protein>
    <submittedName>
        <fullName evidence="2">Uncharacterized protein</fullName>
    </submittedName>
</protein>
<evidence type="ECO:0000313" key="3">
    <source>
        <dbReference type="Proteomes" id="UP001201812"/>
    </source>
</evidence>
<accession>A0AAD4N6S8</accession>
<sequence length="388" mass="43443">MASGNPENPGWAGAPPCGEAAGLKLRQNTQEALELVDRLCEQTQQQQSLNRSAPPPLPNNTTSASPPITNGNLPGETISSNDNGLNVDSIRINSDLMKDPVDCIMLPEKRLLVLDDEWGLMLMCLETRSVQRAMPTSQWRHPICATYIRETQHILVLIECPVKSETPASTDVPETGSNGVNESESKENHIEEVLKSEDYDRFICRFDLELKFINRIEAPKYIRDKVVSNCRMCYSETTKCLYLAVSTPTEGLLYELNSDCRWTEAYGIRGHHFMEIQPFAVVGPVTELLLVESKRNYVFLVSVYESKVVNKRMVAASERPGSLAVDEQGNLFVFDKATSKVGQHSRVHYNKVREVAVVDRAQCHISAAGGLLALLSRNVKELKIYRYN</sequence>